<gene>
    <name evidence="2" type="ORF">JYZ213_LOCUS43697</name>
</gene>
<dbReference type="Proteomes" id="UP000663845">
    <property type="component" value="Unassembled WGS sequence"/>
</dbReference>
<protein>
    <recommendedName>
        <fullName evidence="4">Apple domain-containing protein</fullName>
    </recommendedName>
</protein>
<accession>A0A815TM40</accession>
<feature type="chain" id="PRO_5032288447" description="Apple domain-containing protein" evidence="1">
    <location>
        <begin position="24"/>
        <end position="369"/>
    </location>
</feature>
<dbReference type="Gene3D" id="3.50.4.10">
    <property type="entry name" value="Hepatocyte Growth Factor"/>
    <property type="match status" value="1"/>
</dbReference>
<comment type="caution">
    <text evidence="2">The sequence shown here is derived from an EMBL/GenBank/DDBJ whole genome shotgun (WGS) entry which is preliminary data.</text>
</comment>
<organism evidence="2 3">
    <name type="scientific">Adineta steineri</name>
    <dbReference type="NCBI Taxonomy" id="433720"/>
    <lineage>
        <taxon>Eukaryota</taxon>
        <taxon>Metazoa</taxon>
        <taxon>Spiralia</taxon>
        <taxon>Gnathifera</taxon>
        <taxon>Rotifera</taxon>
        <taxon>Eurotatoria</taxon>
        <taxon>Bdelloidea</taxon>
        <taxon>Adinetida</taxon>
        <taxon>Adinetidae</taxon>
        <taxon>Adineta</taxon>
    </lineage>
</organism>
<evidence type="ECO:0000313" key="3">
    <source>
        <dbReference type="Proteomes" id="UP000663845"/>
    </source>
</evidence>
<evidence type="ECO:0000256" key="1">
    <source>
        <dbReference type="SAM" id="SignalP"/>
    </source>
</evidence>
<dbReference type="AlphaFoldDB" id="A0A815TM40"/>
<sequence length="369" mass="40971">MESSTVTFACILIFLLTIHYGSAINWNGKSWAMSCDFNGNDLTKAEIRGEDCGGRCASTQGCTHFTWTTWNGGTCWMKQGPVSQNDAFSTNDQSMVCGIISSAPPSQCSNGRALYNIDTRRHGAVEHGACALPSGNYAVVNPVALGNIESLQHLKFRSELCGQILNVNCGHESLDIIITNSNLGMGLDLYSSTWEKLTNNLPPGITSCTVQLSCRNAFNFDGPRCYYNPEGPFDNPYYNNVGLLNTNGRLVVKATMDNRPGEHRGSNPYYAFDFGPVDSNKQVIFTFDDGSTHTVFLRDCYKESQQQQWIVKATMDNRPGEHRGSNPYYAFDFGPVDGNKQVIFTFDDGSTHTVFLRDCYKESQQQQWS</sequence>
<dbReference type="EMBL" id="CAJNOG010002433">
    <property type="protein sequence ID" value="CAF1504896.1"/>
    <property type="molecule type" value="Genomic_DNA"/>
</dbReference>
<dbReference type="SUPFAM" id="SSF50685">
    <property type="entry name" value="Barwin-like endoglucanases"/>
    <property type="match status" value="1"/>
</dbReference>
<evidence type="ECO:0008006" key="4">
    <source>
        <dbReference type="Google" id="ProtNLM"/>
    </source>
</evidence>
<reference evidence="2" key="1">
    <citation type="submission" date="2021-02" db="EMBL/GenBank/DDBJ databases">
        <authorList>
            <person name="Nowell W R."/>
        </authorList>
    </citation>
    <scope>NUCLEOTIDE SEQUENCE</scope>
</reference>
<dbReference type="InterPro" id="IPR036908">
    <property type="entry name" value="RlpA-like_sf"/>
</dbReference>
<keyword evidence="1" id="KW-0732">Signal</keyword>
<evidence type="ECO:0000313" key="2">
    <source>
        <dbReference type="EMBL" id="CAF1504896.1"/>
    </source>
</evidence>
<feature type="signal peptide" evidence="1">
    <location>
        <begin position="1"/>
        <end position="23"/>
    </location>
</feature>
<proteinExistence type="predicted"/>
<name>A0A815TM40_9BILA</name>
<dbReference type="PROSITE" id="PS50231">
    <property type="entry name" value="RICIN_B_LECTIN"/>
    <property type="match status" value="1"/>
</dbReference>